<organism evidence="2 3">
    <name type="scientific">Pleuronectes platessa</name>
    <name type="common">European plaice</name>
    <dbReference type="NCBI Taxonomy" id="8262"/>
    <lineage>
        <taxon>Eukaryota</taxon>
        <taxon>Metazoa</taxon>
        <taxon>Chordata</taxon>
        <taxon>Craniata</taxon>
        <taxon>Vertebrata</taxon>
        <taxon>Euteleostomi</taxon>
        <taxon>Actinopterygii</taxon>
        <taxon>Neopterygii</taxon>
        <taxon>Teleostei</taxon>
        <taxon>Neoteleostei</taxon>
        <taxon>Acanthomorphata</taxon>
        <taxon>Carangaria</taxon>
        <taxon>Pleuronectiformes</taxon>
        <taxon>Pleuronectoidei</taxon>
        <taxon>Pleuronectidae</taxon>
        <taxon>Pleuronectes</taxon>
    </lineage>
</organism>
<evidence type="ECO:0000313" key="3">
    <source>
        <dbReference type="Proteomes" id="UP001153269"/>
    </source>
</evidence>
<sequence>MHQRSLMRTCQSLQLCWLFIGPSGIYTIEIQPLTEVRDRMMDQNVEETSGLIPGLGAQLVICLSSEEPVSRHPQDC</sequence>
<gene>
    <name evidence="2" type="ORF">PLEPLA_LOCUS45838</name>
</gene>
<protein>
    <submittedName>
        <fullName evidence="2">Uncharacterized protein</fullName>
    </submittedName>
</protein>
<keyword evidence="3" id="KW-1185">Reference proteome</keyword>
<feature type="chain" id="PRO_5040424140" evidence="1">
    <location>
        <begin position="28"/>
        <end position="76"/>
    </location>
</feature>
<keyword evidence="1" id="KW-0732">Signal</keyword>
<accession>A0A9N7ZBB1</accession>
<comment type="caution">
    <text evidence="2">The sequence shown here is derived from an EMBL/GenBank/DDBJ whole genome shotgun (WGS) entry which is preliminary data.</text>
</comment>
<proteinExistence type="predicted"/>
<name>A0A9N7ZBB1_PLEPL</name>
<evidence type="ECO:0000313" key="2">
    <source>
        <dbReference type="EMBL" id="CAB1458010.1"/>
    </source>
</evidence>
<feature type="signal peptide" evidence="1">
    <location>
        <begin position="1"/>
        <end position="27"/>
    </location>
</feature>
<evidence type="ECO:0000256" key="1">
    <source>
        <dbReference type="SAM" id="SignalP"/>
    </source>
</evidence>
<dbReference type="AlphaFoldDB" id="A0A9N7ZBB1"/>
<reference evidence="2" key="1">
    <citation type="submission" date="2020-03" db="EMBL/GenBank/DDBJ databases">
        <authorList>
            <person name="Weist P."/>
        </authorList>
    </citation>
    <scope>NUCLEOTIDE SEQUENCE</scope>
</reference>
<dbReference type="Proteomes" id="UP001153269">
    <property type="component" value="Unassembled WGS sequence"/>
</dbReference>
<dbReference type="EMBL" id="CADEAL010004369">
    <property type="protein sequence ID" value="CAB1458010.1"/>
    <property type="molecule type" value="Genomic_DNA"/>
</dbReference>